<dbReference type="InterPro" id="IPR001849">
    <property type="entry name" value="PH_domain"/>
</dbReference>
<feature type="compositionally biased region" description="Low complexity" evidence="1">
    <location>
        <begin position="478"/>
        <end position="489"/>
    </location>
</feature>
<feature type="region of interest" description="Disordered" evidence="1">
    <location>
        <begin position="1066"/>
        <end position="1108"/>
    </location>
</feature>
<dbReference type="Proteomes" id="UP000054538">
    <property type="component" value="Unassembled WGS sequence"/>
</dbReference>
<protein>
    <recommendedName>
        <fullName evidence="2">PH domain-containing protein</fullName>
    </recommendedName>
</protein>
<reference evidence="4" key="2">
    <citation type="submission" date="2015-01" db="EMBL/GenBank/DDBJ databases">
        <title>Evolutionary Origins and Diversification of the Mycorrhizal Mutualists.</title>
        <authorList>
            <consortium name="DOE Joint Genome Institute"/>
            <consortium name="Mycorrhizal Genomics Consortium"/>
            <person name="Kohler A."/>
            <person name="Kuo A."/>
            <person name="Nagy L.G."/>
            <person name="Floudas D."/>
            <person name="Copeland A."/>
            <person name="Barry K.W."/>
            <person name="Cichocki N."/>
            <person name="Veneault-Fourrey C."/>
            <person name="LaButti K."/>
            <person name="Lindquist E.A."/>
            <person name="Lipzen A."/>
            <person name="Lundell T."/>
            <person name="Morin E."/>
            <person name="Murat C."/>
            <person name="Riley R."/>
            <person name="Ohm R."/>
            <person name="Sun H."/>
            <person name="Tunlid A."/>
            <person name="Henrissat B."/>
            <person name="Grigoriev I.V."/>
            <person name="Hibbett D.S."/>
            <person name="Martin F."/>
        </authorList>
    </citation>
    <scope>NUCLEOTIDE SEQUENCE [LARGE SCALE GENOMIC DNA]</scope>
    <source>
        <strain evidence="4">Ve08.2h10</strain>
    </source>
</reference>
<feature type="region of interest" description="Disordered" evidence="1">
    <location>
        <begin position="766"/>
        <end position="792"/>
    </location>
</feature>
<feature type="compositionally biased region" description="Polar residues" evidence="1">
    <location>
        <begin position="443"/>
        <end position="455"/>
    </location>
</feature>
<dbReference type="SUPFAM" id="SSF50729">
    <property type="entry name" value="PH domain-like"/>
    <property type="match status" value="1"/>
</dbReference>
<dbReference type="HOGENOM" id="CLU_011049_0_0_1"/>
<feature type="region of interest" description="Disordered" evidence="1">
    <location>
        <begin position="412"/>
        <end position="455"/>
    </location>
</feature>
<feature type="compositionally biased region" description="Pro residues" evidence="1">
    <location>
        <begin position="768"/>
        <end position="777"/>
    </location>
</feature>
<accession>A0A0D0E213</accession>
<organism evidence="3 4">
    <name type="scientific">Paxillus rubicundulus Ve08.2h10</name>
    <dbReference type="NCBI Taxonomy" id="930991"/>
    <lineage>
        <taxon>Eukaryota</taxon>
        <taxon>Fungi</taxon>
        <taxon>Dikarya</taxon>
        <taxon>Basidiomycota</taxon>
        <taxon>Agaricomycotina</taxon>
        <taxon>Agaricomycetes</taxon>
        <taxon>Agaricomycetidae</taxon>
        <taxon>Boletales</taxon>
        <taxon>Paxilineae</taxon>
        <taxon>Paxillaceae</taxon>
        <taxon>Paxillus</taxon>
    </lineage>
</organism>
<evidence type="ECO:0000313" key="3">
    <source>
        <dbReference type="EMBL" id="KIK90795.1"/>
    </source>
</evidence>
<reference evidence="3 4" key="1">
    <citation type="submission" date="2014-04" db="EMBL/GenBank/DDBJ databases">
        <authorList>
            <consortium name="DOE Joint Genome Institute"/>
            <person name="Kuo A."/>
            <person name="Kohler A."/>
            <person name="Jargeat P."/>
            <person name="Nagy L.G."/>
            <person name="Floudas D."/>
            <person name="Copeland A."/>
            <person name="Barry K.W."/>
            <person name="Cichocki N."/>
            <person name="Veneault-Fourrey C."/>
            <person name="LaButti K."/>
            <person name="Lindquist E.A."/>
            <person name="Lipzen A."/>
            <person name="Lundell T."/>
            <person name="Morin E."/>
            <person name="Murat C."/>
            <person name="Sun H."/>
            <person name="Tunlid A."/>
            <person name="Henrissat B."/>
            <person name="Grigoriev I.V."/>
            <person name="Hibbett D.S."/>
            <person name="Martin F."/>
            <person name="Nordberg H.P."/>
            <person name="Cantor M.N."/>
            <person name="Hua S.X."/>
        </authorList>
    </citation>
    <scope>NUCLEOTIDE SEQUENCE [LARGE SCALE GENOMIC DNA]</scope>
    <source>
        <strain evidence="3 4">Ve08.2h10</strain>
    </source>
</reference>
<evidence type="ECO:0000256" key="1">
    <source>
        <dbReference type="SAM" id="MobiDB-lite"/>
    </source>
</evidence>
<feature type="compositionally biased region" description="Basic residues" evidence="1">
    <location>
        <begin position="1094"/>
        <end position="1108"/>
    </location>
</feature>
<gene>
    <name evidence="3" type="ORF">PAXRUDRAFT_14144</name>
</gene>
<proteinExistence type="predicted"/>
<evidence type="ECO:0000259" key="2">
    <source>
        <dbReference type="SMART" id="SM00233"/>
    </source>
</evidence>
<feature type="region of interest" description="Disordered" evidence="1">
    <location>
        <begin position="516"/>
        <end position="588"/>
    </location>
</feature>
<feature type="region of interest" description="Disordered" evidence="1">
    <location>
        <begin position="473"/>
        <end position="492"/>
    </location>
</feature>
<feature type="compositionally biased region" description="Polar residues" evidence="1">
    <location>
        <begin position="1070"/>
        <end position="1093"/>
    </location>
</feature>
<name>A0A0D0E213_9AGAM</name>
<sequence>MSSVRDATSTVFPIGSHSQAMSGMSTVNIQSLPAEMDELSAFQAPKSGVSGPRQMDFGRKPRLGVYDTFVRGHSTGRMDNADYEHPGQRGPYSSIGRALNPGHASVQRGQSAKQLIHRFESITSQVATVLTERPPGSAQAAAGINSRGMYSPFLTIAPHKSKRRSLSTSLRNFMSVFKKKKDQDDDNEEYISPRHTPEYDDITASQELLALSQSRIISGPPDRDMALSWSKANAQLSNSLLYFSRPSSLASSLLPIWISCTVTLYDSHLLITWYTVHGNPSSHIIPLSGCTDVHSLALKHMDPDERVLLPGSGGDLKTFELLFEGRPREKFATTSSQDRARWVSAIWDAVLSSQEKSEAAPTHGPGKTLIVRTDVSSTYKELHDQCLQPPSVSEYTGSEDISPTLETATVLTKPHCTSPPTPVAKSPRHTLSPMTLSPPHPPSQLSTASRPKTPSIANLGTLSVVTQRLAQMESSELASPTPTAITSSSVGTALQRAQDARSTRVRRAFAEIEKLQEESGGGTLSRFVVTPSTDTSTPLPNPPTTPLSEAASVRSRSVFGRRHLGHNLPPAQTPTRAPTPAPAPAPALHSKLSEPAIREHAKNPPVSILAVGVEPHLAPLVELIKDSAAKHYDQTAGLGEQIIALQRDIHNLPKDLQPVIGQIVTAAKQTPVPGHPDNVAVNLQDILARVEEIRKHTSGGSAEAQVKSVLMMVEGLQTQFGSHIPRVMEILASIEQGQTQLQLHAAREVGKPPPSPTCSGATKILEPLPLPLSPQPLSPVEKGSRQGSHQSSVNLSDIYSKLDDLVSLHRSGSTLIPAASPIVKESHDIPRQSSHADSEKLQTILDYLQTGEEQRKLQLEQQTDSVRYLNELNSWLDAFVNNGTVHIQSVAANVEQLCALLGLSLESETADGQPSSHGILSEIKHLISSIQSKAQGEDLLQVSIGDLMGAVQEHMKNGDERRDALVTDSVLEIVNRHRHEQEQMLRALSSELTNEIRGERLRFVEAMKEATAINVQAHVEHFKEELGREVAAMTQDVGRLHQEKQVIEQQIADLFAFYSKQKQDAENNARRNVSTNSVGGFNNLQNLPASTSKQTRRPLPHPVFKRGN</sequence>
<dbReference type="InParanoid" id="A0A0D0E213"/>
<evidence type="ECO:0000313" key="4">
    <source>
        <dbReference type="Proteomes" id="UP000054538"/>
    </source>
</evidence>
<dbReference type="EMBL" id="KN825470">
    <property type="protein sequence ID" value="KIK90795.1"/>
    <property type="molecule type" value="Genomic_DNA"/>
</dbReference>
<dbReference type="SMART" id="SM00233">
    <property type="entry name" value="PH"/>
    <property type="match status" value="1"/>
</dbReference>
<keyword evidence="4" id="KW-1185">Reference proteome</keyword>
<dbReference type="OrthoDB" id="2261329at2759"/>
<feature type="domain" description="PH" evidence="2">
    <location>
        <begin position="235"/>
        <end position="353"/>
    </location>
</feature>
<dbReference type="AlphaFoldDB" id="A0A0D0E213"/>
<dbReference type="STRING" id="930991.A0A0D0E213"/>